<dbReference type="EMBL" id="UINC01151591">
    <property type="protein sequence ID" value="SVD45292.1"/>
    <property type="molecule type" value="Genomic_DNA"/>
</dbReference>
<name>A0A382VFH8_9ZZZZ</name>
<evidence type="ECO:0000256" key="1">
    <source>
        <dbReference type="SAM" id="Phobius"/>
    </source>
</evidence>
<organism evidence="2">
    <name type="scientific">marine metagenome</name>
    <dbReference type="NCBI Taxonomy" id="408172"/>
    <lineage>
        <taxon>unclassified sequences</taxon>
        <taxon>metagenomes</taxon>
        <taxon>ecological metagenomes</taxon>
    </lineage>
</organism>
<accession>A0A382VFH8</accession>
<proteinExistence type="predicted"/>
<reference evidence="2" key="1">
    <citation type="submission" date="2018-05" db="EMBL/GenBank/DDBJ databases">
        <authorList>
            <person name="Lanie J.A."/>
            <person name="Ng W.-L."/>
            <person name="Kazmierczak K.M."/>
            <person name="Andrzejewski T.M."/>
            <person name="Davidsen T.M."/>
            <person name="Wayne K.J."/>
            <person name="Tettelin H."/>
            <person name="Glass J.I."/>
            <person name="Rusch D."/>
            <person name="Podicherti R."/>
            <person name="Tsui H.-C.T."/>
            <person name="Winkler M.E."/>
        </authorList>
    </citation>
    <scope>NUCLEOTIDE SEQUENCE</scope>
</reference>
<keyword evidence="1" id="KW-0812">Transmembrane</keyword>
<feature type="non-terminal residue" evidence="2">
    <location>
        <position position="58"/>
    </location>
</feature>
<feature type="transmembrane region" description="Helical" evidence="1">
    <location>
        <begin position="32"/>
        <end position="54"/>
    </location>
</feature>
<evidence type="ECO:0000313" key="2">
    <source>
        <dbReference type="EMBL" id="SVD45292.1"/>
    </source>
</evidence>
<keyword evidence="1" id="KW-0472">Membrane</keyword>
<protein>
    <submittedName>
        <fullName evidence="2">Uncharacterized protein</fullName>
    </submittedName>
</protein>
<dbReference type="AlphaFoldDB" id="A0A382VFH8"/>
<sequence length="58" mass="6009">MTWSLVSVAAVIGVVGAPMAHRLGWLPLGPAFLILLLSVVVSFITVVVGIVTVVRDPA</sequence>
<gene>
    <name evidence="2" type="ORF">METZ01_LOCUS398146</name>
</gene>
<keyword evidence="1" id="KW-1133">Transmembrane helix</keyword>